<dbReference type="PANTHER" id="PTHR13878:SF91">
    <property type="entry name" value="FAD BINDING DOMAIN PROTEIN (AFU_ORTHOLOGUE AFUA_6G12070)-RELATED"/>
    <property type="match status" value="1"/>
</dbReference>
<name>A0A9W9JE44_9EURO</name>
<keyword evidence="5" id="KW-1185">Reference proteome</keyword>
<evidence type="ECO:0000256" key="2">
    <source>
        <dbReference type="ARBA" id="ARBA00023002"/>
    </source>
</evidence>
<reference evidence="4" key="2">
    <citation type="journal article" date="2023" name="IMA Fungus">
        <title>Comparative genomic study of the Penicillium genus elucidates a diverse pangenome and 15 lateral gene transfer events.</title>
        <authorList>
            <person name="Petersen C."/>
            <person name="Sorensen T."/>
            <person name="Nielsen M.R."/>
            <person name="Sondergaard T.E."/>
            <person name="Sorensen J.L."/>
            <person name="Fitzpatrick D.A."/>
            <person name="Frisvad J.C."/>
            <person name="Nielsen K.L."/>
        </authorList>
    </citation>
    <scope>NUCLEOTIDE SEQUENCE</scope>
    <source>
        <strain evidence="4">IBT 16849</strain>
    </source>
</reference>
<evidence type="ECO:0000256" key="1">
    <source>
        <dbReference type="ARBA" id="ARBA00005466"/>
    </source>
</evidence>
<dbReference type="AlphaFoldDB" id="A0A9W9JE44"/>
<accession>A0A9W9JE44</accession>
<dbReference type="Pfam" id="PF08031">
    <property type="entry name" value="BBE"/>
    <property type="match status" value="1"/>
</dbReference>
<dbReference type="InterPro" id="IPR006094">
    <property type="entry name" value="Oxid_FAD_bind_N"/>
</dbReference>
<dbReference type="InterPro" id="IPR012951">
    <property type="entry name" value="BBE"/>
</dbReference>
<organism evidence="4 5">
    <name type="scientific">Penicillium cf. griseofulvum</name>
    <dbReference type="NCBI Taxonomy" id="2972120"/>
    <lineage>
        <taxon>Eukaryota</taxon>
        <taxon>Fungi</taxon>
        <taxon>Dikarya</taxon>
        <taxon>Ascomycota</taxon>
        <taxon>Pezizomycotina</taxon>
        <taxon>Eurotiomycetes</taxon>
        <taxon>Eurotiomycetidae</taxon>
        <taxon>Eurotiales</taxon>
        <taxon>Aspergillaceae</taxon>
        <taxon>Penicillium</taxon>
    </lineage>
</organism>
<dbReference type="InterPro" id="IPR016166">
    <property type="entry name" value="FAD-bd_PCMH"/>
</dbReference>
<dbReference type="InterPro" id="IPR036318">
    <property type="entry name" value="FAD-bd_PCMH-like_sf"/>
</dbReference>
<keyword evidence="2" id="KW-0560">Oxidoreductase</keyword>
<dbReference type="Gene3D" id="3.30.465.10">
    <property type="match status" value="2"/>
</dbReference>
<comment type="similarity">
    <text evidence="1">Belongs to the oxygen-dependent FAD-linked oxidoreductase family.</text>
</comment>
<dbReference type="PROSITE" id="PS51387">
    <property type="entry name" value="FAD_PCMH"/>
    <property type="match status" value="1"/>
</dbReference>
<reference evidence="4" key="1">
    <citation type="submission" date="2022-11" db="EMBL/GenBank/DDBJ databases">
        <authorList>
            <person name="Petersen C."/>
        </authorList>
    </citation>
    <scope>NUCLEOTIDE SEQUENCE</scope>
    <source>
        <strain evidence="4">IBT 16849</strain>
    </source>
</reference>
<protein>
    <submittedName>
        <fullName evidence="4">FAD-binding type 2</fullName>
    </submittedName>
</protein>
<comment type="caution">
    <text evidence="4">The sequence shown here is derived from an EMBL/GenBank/DDBJ whole genome shotgun (WGS) entry which is preliminary data.</text>
</comment>
<dbReference type="SUPFAM" id="SSF56176">
    <property type="entry name" value="FAD-binding/transporter-associated domain-like"/>
    <property type="match status" value="1"/>
</dbReference>
<feature type="domain" description="FAD-binding PCMH-type" evidence="3">
    <location>
        <begin position="135"/>
        <end position="314"/>
    </location>
</feature>
<sequence>MRPVFERKAESDFEGAWRQRCLLVLSTAIMVCGLSIANSTTSPACRCMPQDPCWPGHHTWTRFNNTVDGKLIATVPIASVCHIDSFTLYDQSQCAQLQSNWGFAVTHYKNPSSIMAPIFTNLSCNPFSSKDSPCTIGNYVQYAVNATDATHVQKTIHFAARHNIRLVIRNTGHDLLGKSTGAGGLAIWMHYMKDISIVDYDSSQYSGKAIKVGAGVQSFEGSDVAYKAGLVIVGGSFTTIGLAGGYSQGGGHGQLTSRVGLAADQVLEWEVVLANGDLVIASPSDYPDLYWALSGGGGGTYGVVVSMTSKAYPELPTASGNLSFSDTGVSRDTFFEAVEVFISILPSIGDAGGASVWWLTNTTLATTPTTIPGGTATLFSSFFGPLIAFLEQNNIQHTFYVDDFPTYYNAFQMMNPPNNITDQLPGGRLIPRSVVEQNLANLTIKFRNIVERNAGFLISGIMVNSSRVAYPDNSVNPTWQRALMDVVIGGAFNYVDWDSNIARQQLITDVLMPPLEELTPESSAYLNEADPNQRGWQQAFYRDNYDNLLEIKRKYDPDNRFYAYKAVGSETWTATENGRLCKSQSYQRG</sequence>
<evidence type="ECO:0000313" key="4">
    <source>
        <dbReference type="EMBL" id="KAJ5194322.1"/>
    </source>
</evidence>
<proteinExistence type="inferred from homology"/>
<dbReference type="GO" id="GO:0016491">
    <property type="term" value="F:oxidoreductase activity"/>
    <property type="evidence" value="ECO:0007669"/>
    <property type="project" value="UniProtKB-KW"/>
</dbReference>
<dbReference type="InterPro" id="IPR050432">
    <property type="entry name" value="FAD-linked_Oxidoreductases_BP"/>
</dbReference>
<dbReference type="EMBL" id="JAPQKP010000004">
    <property type="protein sequence ID" value="KAJ5194322.1"/>
    <property type="molecule type" value="Genomic_DNA"/>
</dbReference>
<gene>
    <name evidence="4" type="ORF">N7472_006788</name>
</gene>
<dbReference type="Pfam" id="PF01565">
    <property type="entry name" value="FAD_binding_4"/>
    <property type="match status" value="1"/>
</dbReference>
<dbReference type="GO" id="GO:0071949">
    <property type="term" value="F:FAD binding"/>
    <property type="evidence" value="ECO:0007669"/>
    <property type="project" value="InterPro"/>
</dbReference>
<dbReference type="InterPro" id="IPR016169">
    <property type="entry name" value="FAD-bd_PCMH_sub2"/>
</dbReference>
<evidence type="ECO:0000259" key="3">
    <source>
        <dbReference type="PROSITE" id="PS51387"/>
    </source>
</evidence>
<dbReference type="Proteomes" id="UP001150879">
    <property type="component" value="Unassembled WGS sequence"/>
</dbReference>
<dbReference type="PANTHER" id="PTHR13878">
    <property type="entry name" value="GULONOLACTONE OXIDASE"/>
    <property type="match status" value="1"/>
</dbReference>
<evidence type="ECO:0000313" key="5">
    <source>
        <dbReference type="Proteomes" id="UP001150879"/>
    </source>
</evidence>